<dbReference type="EMBL" id="JBHTBE010000001">
    <property type="protein sequence ID" value="MFC7268913.1"/>
    <property type="molecule type" value="Genomic_DNA"/>
</dbReference>
<evidence type="ECO:0000256" key="1">
    <source>
        <dbReference type="SAM" id="MobiDB-lite"/>
    </source>
</evidence>
<organism evidence="4 5">
    <name type="scientific">Microbacterium fluvii</name>
    <dbReference type="NCBI Taxonomy" id="415215"/>
    <lineage>
        <taxon>Bacteria</taxon>
        <taxon>Bacillati</taxon>
        <taxon>Actinomycetota</taxon>
        <taxon>Actinomycetes</taxon>
        <taxon>Micrococcales</taxon>
        <taxon>Microbacteriaceae</taxon>
        <taxon>Microbacterium</taxon>
    </lineage>
</organism>
<feature type="transmembrane region" description="Helical" evidence="2">
    <location>
        <begin position="261"/>
        <end position="283"/>
    </location>
</feature>
<protein>
    <submittedName>
        <fullName evidence="4">Glycosyl transferase</fullName>
    </submittedName>
</protein>
<comment type="caution">
    <text evidence="4">The sequence shown here is derived from an EMBL/GenBank/DDBJ whole genome shotgun (WGS) entry which is preliminary data.</text>
</comment>
<keyword evidence="2" id="KW-0812">Transmembrane</keyword>
<dbReference type="GO" id="GO:0016740">
    <property type="term" value="F:transferase activity"/>
    <property type="evidence" value="ECO:0007669"/>
    <property type="project" value="UniProtKB-KW"/>
</dbReference>
<dbReference type="Proteomes" id="UP001596507">
    <property type="component" value="Unassembled WGS sequence"/>
</dbReference>
<accession>A0ABW2HCT0</accession>
<feature type="region of interest" description="Disordered" evidence="1">
    <location>
        <begin position="109"/>
        <end position="136"/>
    </location>
</feature>
<reference evidence="5" key="1">
    <citation type="journal article" date="2019" name="Int. J. Syst. Evol. Microbiol.">
        <title>The Global Catalogue of Microorganisms (GCM) 10K type strain sequencing project: providing services to taxonomists for standard genome sequencing and annotation.</title>
        <authorList>
            <consortium name="The Broad Institute Genomics Platform"/>
            <consortium name="The Broad Institute Genome Sequencing Center for Infectious Disease"/>
            <person name="Wu L."/>
            <person name="Ma J."/>
        </authorList>
    </citation>
    <scope>NUCLEOTIDE SEQUENCE [LARGE SCALE GENOMIC DNA]</scope>
    <source>
        <strain evidence="5">CGMCC 1.15772</strain>
    </source>
</reference>
<sequence length="607" mass="63548">MRFVWAVAAFVLAALLIGAGIAQRTVFQGDTETTAAVAVEEGTPFVLIDGAALNAVPGAQTLRAQGEGTIFAAYGRTADVQAWLADSDYTAVTAGADGTLASALVTAPAPESTDAAGEESAAPTDEAAQAQGRDPVGSDLWLDEFQQDDVLIAPLQLPTDMSLLIATDGTAAAPTDITITWPIANPTPWAGPLIVLGGILMALGVFLYILGIRHVRRSRGPRRKGLPVPVTEPIDLSVEQADKGVISATRRGRAITGGKRPFALVPIALVSALALSGCSADAWPQFGSTPTATPTTTLVPEGQQAPAVTQAQASRILQEVSETIAAADEAMDASQLAERAGGAVLAVRKTNYTLRDEIDDYDAPAAIPTKPVEILLPQAYDAWPRTFMAVVNDAEAKTANIMMLTQDDPWSNYKLVYSANLEAATEMPALAPEYVGASAVPPDSSFLLLAPQDVAGAYADILTKGEKSEYYGLFDADTDMFRQSVAEDRAQRLEDFEKTGEDTGKLSFSSAAGPESPVSLATLESGAIVAVTTHETDIAKPTDSAAVIKLPKNPTVATLAGKTQSATGFTTTFSDQLFFYVPGQGSNEKIQLLGYSSDILGAKVIDK</sequence>
<keyword evidence="2" id="KW-0472">Membrane</keyword>
<evidence type="ECO:0000313" key="5">
    <source>
        <dbReference type="Proteomes" id="UP001596507"/>
    </source>
</evidence>
<keyword evidence="5" id="KW-1185">Reference proteome</keyword>
<feature type="domain" description="DUF8094" evidence="3">
    <location>
        <begin position="305"/>
        <end position="603"/>
    </location>
</feature>
<evidence type="ECO:0000259" key="3">
    <source>
        <dbReference type="Pfam" id="PF26366"/>
    </source>
</evidence>
<evidence type="ECO:0000313" key="4">
    <source>
        <dbReference type="EMBL" id="MFC7268913.1"/>
    </source>
</evidence>
<gene>
    <name evidence="4" type="ORF">ACFQRL_08100</name>
</gene>
<keyword evidence="4" id="KW-0808">Transferase</keyword>
<evidence type="ECO:0000256" key="2">
    <source>
        <dbReference type="SAM" id="Phobius"/>
    </source>
</evidence>
<dbReference type="Pfam" id="PF26366">
    <property type="entry name" value="DUF8094"/>
    <property type="match status" value="1"/>
</dbReference>
<feature type="transmembrane region" description="Helical" evidence="2">
    <location>
        <begin position="189"/>
        <end position="210"/>
    </location>
</feature>
<keyword evidence="2" id="KW-1133">Transmembrane helix</keyword>
<proteinExistence type="predicted"/>
<dbReference type="RefSeq" id="WP_262873783.1">
    <property type="nucleotide sequence ID" value="NZ_BAABKW010000002.1"/>
</dbReference>
<dbReference type="InterPro" id="IPR058407">
    <property type="entry name" value="DUF8094"/>
</dbReference>
<name>A0ABW2HCT0_9MICO</name>